<gene>
    <name evidence="1" type="ORF">SAMN05216378_3096</name>
</gene>
<keyword evidence="2" id="KW-1185">Reference proteome</keyword>
<protein>
    <recommendedName>
        <fullName evidence="3">DUF1904 domain-containing protein</fullName>
    </recommendedName>
</protein>
<evidence type="ECO:0000313" key="2">
    <source>
        <dbReference type="Proteomes" id="UP000198855"/>
    </source>
</evidence>
<dbReference type="OrthoDB" id="5587545at2"/>
<dbReference type="RefSeq" id="WP_091186620.1">
    <property type="nucleotide sequence ID" value="NZ_FOMT01000003.1"/>
</dbReference>
<proteinExistence type="predicted"/>
<accession>A0A1I2AKC3</accession>
<dbReference type="STRING" id="1045775.SAMN05216378_3096"/>
<dbReference type="InterPro" id="IPR014347">
    <property type="entry name" value="Tautomerase/MIF_sf"/>
</dbReference>
<name>A0A1I2AKC3_9BACL</name>
<dbReference type="SUPFAM" id="SSF55331">
    <property type="entry name" value="Tautomerase/MIF"/>
    <property type="match status" value="1"/>
</dbReference>
<organism evidence="1 2">
    <name type="scientific">Paenibacillus catalpae</name>
    <dbReference type="NCBI Taxonomy" id="1045775"/>
    <lineage>
        <taxon>Bacteria</taxon>
        <taxon>Bacillati</taxon>
        <taxon>Bacillota</taxon>
        <taxon>Bacilli</taxon>
        <taxon>Bacillales</taxon>
        <taxon>Paenibacillaceae</taxon>
        <taxon>Paenibacillus</taxon>
    </lineage>
</organism>
<reference evidence="2" key="1">
    <citation type="submission" date="2016-10" db="EMBL/GenBank/DDBJ databases">
        <authorList>
            <person name="Varghese N."/>
            <person name="Submissions S."/>
        </authorList>
    </citation>
    <scope>NUCLEOTIDE SEQUENCE [LARGE SCALE GENOMIC DNA]</scope>
    <source>
        <strain evidence="2">CGMCC 1.10784</strain>
    </source>
</reference>
<dbReference type="InterPro" id="IPR015017">
    <property type="entry name" value="DUF1904"/>
</dbReference>
<dbReference type="AlphaFoldDB" id="A0A1I2AKC3"/>
<dbReference type="Gene3D" id="3.30.429.10">
    <property type="entry name" value="Macrophage Migration Inhibitory Factor"/>
    <property type="match status" value="1"/>
</dbReference>
<evidence type="ECO:0008006" key="3">
    <source>
        <dbReference type="Google" id="ProtNLM"/>
    </source>
</evidence>
<dbReference type="Proteomes" id="UP000198855">
    <property type="component" value="Unassembled WGS sequence"/>
</dbReference>
<evidence type="ECO:0000313" key="1">
    <source>
        <dbReference type="EMBL" id="SFE43310.1"/>
    </source>
</evidence>
<sequence length="110" mass="12333">MPQLLFRGIPAERLSTVSLALAEELASICECGTDNFTMDYIHTTAIFGGLDEGQSYPFVEVGWFERGQAVRDRFAQAITTYLASIGTDEVEVAFRTYREDSYYINGKPCE</sequence>
<dbReference type="EMBL" id="FOMT01000003">
    <property type="protein sequence ID" value="SFE43310.1"/>
    <property type="molecule type" value="Genomic_DNA"/>
</dbReference>
<dbReference type="Pfam" id="PF08921">
    <property type="entry name" value="DUF1904"/>
    <property type="match status" value="1"/>
</dbReference>